<dbReference type="Proteomes" id="UP000222542">
    <property type="component" value="Unassembled WGS sequence"/>
</dbReference>
<comment type="caution">
    <text evidence="2">The sequence shown here is derived from an EMBL/GenBank/DDBJ whole genome shotgun (WGS) entry which is preliminary data.</text>
</comment>
<dbReference type="PANTHER" id="PTHR31973:SF189">
    <property type="entry name" value="TRANSPOSASE, MUDR, PLANT, MULE TRANSPOSASE DOMAIN PROTEIN-RELATED"/>
    <property type="match status" value="1"/>
</dbReference>
<organism evidence="2 3">
    <name type="scientific">Capsicum annuum</name>
    <name type="common">Capsicum pepper</name>
    <dbReference type="NCBI Taxonomy" id="4072"/>
    <lineage>
        <taxon>Eukaryota</taxon>
        <taxon>Viridiplantae</taxon>
        <taxon>Streptophyta</taxon>
        <taxon>Embryophyta</taxon>
        <taxon>Tracheophyta</taxon>
        <taxon>Spermatophyta</taxon>
        <taxon>Magnoliopsida</taxon>
        <taxon>eudicotyledons</taxon>
        <taxon>Gunneridae</taxon>
        <taxon>Pentapetalae</taxon>
        <taxon>asterids</taxon>
        <taxon>lamiids</taxon>
        <taxon>Solanales</taxon>
        <taxon>Solanaceae</taxon>
        <taxon>Solanoideae</taxon>
        <taxon>Capsiceae</taxon>
        <taxon>Capsicum</taxon>
    </lineage>
</organism>
<evidence type="ECO:0000313" key="2">
    <source>
        <dbReference type="EMBL" id="PHT67562.1"/>
    </source>
</evidence>
<dbReference type="Pfam" id="PF10551">
    <property type="entry name" value="MULE"/>
    <property type="match status" value="1"/>
</dbReference>
<protein>
    <recommendedName>
        <fullName evidence="1">MULE transposase domain-containing protein</fullName>
    </recommendedName>
</protein>
<sequence>MKGELENDFTLNVCQSKLKRAKRIILEKLEGSFIDEYNKLEAYAQEIRSSNPGSDVVINIPKNALAQGKMQFLRMYLSFDALKKGWKCGLRPLIGVDGTFLKGRCKGMLLVALGQDSMNSFYPLAWAIVDKETSRTWS</sequence>
<dbReference type="EMBL" id="AYRZ02000011">
    <property type="protein sequence ID" value="PHT67562.1"/>
    <property type="molecule type" value="Genomic_DNA"/>
</dbReference>
<dbReference type="Gramene" id="PHT67562">
    <property type="protein sequence ID" value="PHT67562"/>
    <property type="gene ID" value="T459_27049"/>
</dbReference>
<keyword evidence="3" id="KW-1185">Reference proteome</keyword>
<evidence type="ECO:0000313" key="3">
    <source>
        <dbReference type="Proteomes" id="UP000222542"/>
    </source>
</evidence>
<dbReference type="PANTHER" id="PTHR31973">
    <property type="entry name" value="POLYPROTEIN, PUTATIVE-RELATED"/>
    <property type="match status" value="1"/>
</dbReference>
<proteinExistence type="predicted"/>
<dbReference type="AlphaFoldDB" id="A0A2G2YCU2"/>
<feature type="domain" description="MULE transposase" evidence="1">
    <location>
        <begin position="94"/>
        <end position="137"/>
    </location>
</feature>
<name>A0A2G2YCU2_CAPAN</name>
<dbReference type="InterPro" id="IPR018289">
    <property type="entry name" value="MULE_transposase_dom"/>
</dbReference>
<dbReference type="OMA" id="RECRVIC"/>
<evidence type="ECO:0000259" key="1">
    <source>
        <dbReference type="Pfam" id="PF10551"/>
    </source>
</evidence>
<reference evidence="2 3" key="1">
    <citation type="journal article" date="2014" name="Nat. Genet.">
        <title>Genome sequence of the hot pepper provides insights into the evolution of pungency in Capsicum species.</title>
        <authorList>
            <person name="Kim S."/>
            <person name="Park M."/>
            <person name="Yeom S.I."/>
            <person name="Kim Y.M."/>
            <person name="Lee J.M."/>
            <person name="Lee H.A."/>
            <person name="Seo E."/>
            <person name="Choi J."/>
            <person name="Cheong K."/>
            <person name="Kim K.T."/>
            <person name="Jung K."/>
            <person name="Lee G.W."/>
            <person name="Oh S.K."/>
            <person name="Bae C."/>
            <person name="Kim S.B."/>
            <person name="Lee H.Y."/>
            <person name="Kim S.Y."/>
            <person name="Kim M.S."/>
            <person name="Kang B.C."/>
            <person name="Jo Y.D."/>
            <person name="Yang H.B."/>
            <person name="Jeong H.J."/>
            <person name="Kang W.H."/>
            <person name="Kwon J.K."/>
            <person name="Shin C."/>
            <person name="Lim J.Y."/>
            <person name="Park J.H."/>
            <person name="Huh J.H."/>
            <person name="Kim J.S."/>
            <person name="Kim B.D."/>
            <person name="Cohen O."/>
            <person name="Paran I."/>
            <person name="Suh M.C."/>
            <person name="Lee S.B."/>
            <person name="Kim Y.K."/>
            <person name="Shin Y."/>
            <person name="Noh S.J."/>
            <person name="Park J."/>
            <person name="Seo Y.S."/>
            <person name="Kwon S.Y."/>
            <person name="Kim H.A."/>
            <person name="Park J.M."/>
            <person name="Kim H.J."/>
            <person name="Choi S.B."/>
            <person name="Bosland P.W."/>
            <person name="Reeves G."/>
            <person name="Jo S.H."/>
            <person name="Lee B.W."/>
            <person name="Cho H.T."/>
            <person name="Choi H.S."/>
            <person name="Lee M.S."/>
            <person name="Yu Y."/>
            <person name="Do Choi Y."/>
            <person name="Park B.S."/>
            <person name="van Deynze A."/>
            <person name="Ashrafi H."/>
            <person name="Hill T."/>
            <person name="Kim W.T."/>
            <person name="Pai H.S."/>
            <person name="Ahn H.K."/>
            <person name="Yeam I."/>
            <person name="Giovannoni J.J."/>
            <person name="Rose J.K."/>
            <person name="Sorensen I."/>
            <person name="Lee S.J."/>
            <person name="Kim R.W."/>
            <person name="Choi I.Y."/>
            <person name="Choi B.S."/>
            <person name="Lim J.S."/>
            <person name="Lee Y.H."/>
            <person name="Choi D."/>
        </authorList>
    </citation>
    <scope>NUCLEOTIDE SEQUENCE [LARGE SCALE GENOMIC DNA]</scope>
    <source>
        <strain evidence="3">cv. CM334</strain>
    </source>
</reference>
<gene>
    <name evidence="2" type="ORF">T459_27049</name>
</gene>
<dbReference type="STRING" id="4072.A0A2G2YCU2"/>
<accession>A0A2G2YCU2</accession>
<reference evidence="2 3" key="2">
    <citation type="journal article" date="2017" name="Genome Biol.">
        <title>New reference genome sequences of hot pepper reveal the massive evolution of plant disease-resistance genes by retroduplication.</title>
        <authorList>
            <person name="Kim S."/>
            <person name="Park J."/>
            <person name="Yeom S.I."/>
            <person name="Kim Y.M."/>
            <person name="Seo E."/>
            <person name="Kim K.T."/>
            <person name="Kim M.S."/>
            <person name="Lee J.M."/>
            <person name="Cheong K."/>
            <person name="Shin H.S."/>
            <person name="Kim S.B."/>
            <person name="Han K."/>
            <person name="Lee J."/>
            <person name="Park M."/>
            <person name="Lee H.A."/>
            <person name="Lee H.Y."/>
            <person name="Lee Y."/>
            <person name="Oh S."/>
            <person name="Lee J.H."/>
            <person name="Choi E."/>
            <person name="Choi E."/>
            <person name="Lee S.E."/>
            <person name="Jeon J."/>
            <person name="Kim H."/>
            <person name="Choi G."/>
            <person name="Song H."/>
            <person name="Lee J."/>
            <person name="Lee S.C."/>
            <person name="Kwon J.K."/>
            <person name="Lee H.Y."/>
            <person name="Koo N."/>
            <person name="Hong Y."/>
            <person name="Kim R.W."/>
            <person name="Kang W.H."/>
            <person name="Huh J.H."/>
            <person name="Kang B.C."/>
            <person name="Yang T.J."/>
            <person name="Lee Y.H."/>
            <person name="Bennetzen J.L."/>
            <person name="Choi D."/>
        </authorList>
    </citation>
    <scope>NUCLEOTIDE SEQUENCE [LARGE SCALE GENOMIC DNA]</scope>
    <source>
        <strain evidence="3">cv. CM334</strain>
    </source>
</reference>